<feature type="compositionally biased region" description="Basic residues" evidence="1">
    <location>
        <begin position="173"/>
        <end position="191"/>
    </location>
</feature>
<feature type="compositionally biased region" description="Basic and acidic residues" evidence="1">
    <location>
        <begin position="159"/>
        <end position="172"/>
    </location>
</feature>
<dbReference type="EMBL" id="HBUF01306356">
    <property type="protein sequence ID" value="CAG6692250.1"/>
    <property type="molecule type" value="Transcribed_RNA"/>
</dbReference>
<evidence type="ECO:0000313" key="2">
    <source>
        <dbReference type="EMBL" id="CAG6762006.1"/>
    </source>
</evidence>
<proteinExistence type="predicted"/>
<dbReference type="AlphaFoldDB" id="A0A8D9ADD4"/>
<dbReference type="EMBL" id="HBUF01085247">
    <property type="protein sequence ID" value="CAG6634146.1"/>
    <property type="molecule type" value="Transcribed_RNA"/>
</dbReference>
<dbReference type="EMBL" id="HBUF01306355">
    <property type="protein sequence ID" value="CAG6692248.1"/>
    <property type="molecule type" value="Transcribed_RNA"/>
</dbReference>
<evidence type="ECO:0000256" key="1">
    <source>
        <dbReference type="SAM" id="MobiDB-lite"/>
    </source>
</evidence>
<dbReference type="EMBL" id="HBUF01560278">
    <property type="protein sequence ID" value="CAG6762008.1"/>
    <property type="molecule type" value="Transcribed_RNA"/>
</dbReference>
<dbReference type="EMBL" id="HBUF01085248">
    <property type="protein sequence ID" value="CAG6634147.1"/>
    <property type="molecule type" value="Transcribed_RNA"/>
</dbReference>
<accession>A0A8D9ADD4</accession>
<dbReference type="EMBL" id="HBUF01560276">
    <property type="protein sequence ID" value="CAG6762006.1"/>
    <property type="molecule type" value="Transcribed_RNA"/>
</dbReference>
<sequence length="191" mass="21890">MFGTLDGTPKENQTYGAPLNIEFSDQDFLRASRNPDVCEQAAKMIFDSQLDKIVLGICFDVHRLTRAVEPDTLLTYFSNITFKDEANSHTLNTDKLMFDVYGNEFTSNKKILVECPICQMPGYDATKLSGHLVNDHFKNHKRTCSVEARKRIAASHVKYKDEEENDKSISKKTERKRKLNKLKKQANNHSL</sequence>
<dbReference type="EMBL" id="HBUF01394437">
    <property type="protein sequence ID" value="CAG6734972.1"/>
    <property type="molecule type" value="Transcribed_RNA"/>
</dbReference>
<dbReference type="EMBL" id="HBUF01306354">
    <property type="protein sequence ID" value="CAG6692246.1"/>
    <property type="molecule type" value="Transcribed_RNA"/>
</dbReference>
<protein>
    <submittedName>
        <fullName evidence="2">Uncharacterized protein</fullName>
    </submittedName>
</protein>
<feature type="region of interest" description="Disordered" evidence="1">
    <location>
        <begin position="159"/>
        <end position="191"/>
    </location>
</feature>
<name>A0A8D9ADD4_9HEMI</name>
<reference evidence="2" key="1">
    <citation type="submission" date="2021-05" db="EMBL/GenBank/DDBJ databases">
        <authorList>
            <person name="Alioto T."/>
            <person name="Alioto T."/>
            <person name="Gomez Garrido J."/>
        </authorList>
    </citation>
    <scope>NUCLEOTIDE SEQUENCE</scope>
</reference>
<organism evidence="2">
    <name type="scientific">Cacopsylla melanoneura</name>
    <dbReference type="NCBI Taxonomy" id="428564"/>
    <lineage>
        <taxon>Eukaryota</taxon>
        <taxon>Metazoa</taxon>
        <taxon>Ecdysozoa</taxon>
        <taxon>Arthropoda</taxon>
        <taxon>Hexapoda</taxon>
        <taxon>Insecta</taxon>
        <taxon>Pterygota</taxon>
        <taxon>Neoptera</taxon>
        <taxon>Paraneoptera</taxon>
        <taxon>Hemiptera</taxon>
        <taxon>Sternorrhyncha</taxon>
        <taxon>Psylloidea</taxon>
        <taxon>Psyllidae</taxon>
        <taxon>Psyllinae</taxon>
        <taxon>Cacopsylla</taxon>
    </lineage>
</organism>